<keyword evidence="1" id="KW-1133">Transmembrane helix</keyword>
<dbReference type="AlphaFoldDB" id="A0A937KDZ1"/>
<evidence type="ECO:0000313" key="3">
    <source>
        <dbReference type="EMBL" id="MBL6449611.1"/>
    </source>
</evidence>
<sequence length="311" mass="35974">MLSTDLEKELFSVIPGLENAGEVTEVNAADLNQKIFYEQWVNKNNPCVIRGACKHWPASEKWGKTDFWKSAIKNFDLYVSNHRNFNDSERQNSGREKKSFHEAIDEIFSQGTSILSIPAEEIHPNSYYQPLNADIAGFTFLPNPPKPRNYSEKRFFLYRGASTAWHYHKADETLMTQVVGSKKVMLLSSDLPDPERTIDFLENERQLEGKKLDSYLKFNSYIVEVREGDALYIPPQWFHAVVPVDMNAGLTLAYCWGSPWHKLGDLGNYFTRKLYRELIVPVNRYTLLIPFLGSYALTMFLLYRMGLNRGY</sequence>
<dbReference type="Pfam" id="PF13621">
    <property type="entry name" value="Cupin_8"/>
    <property type="match status" value="1"/>
</dbReference>
<reference evidence="3" key="1">
    <citation type="submission" date="2021-01" db="EMBL/GenBank/DDBJ databases">
        <title>Fulvivirga kasyanovii gen. nov., sp nov., a novel member of the phylum Bacteroidetes isolated from seawater in a mussel farm.</title>
        <authorList>
            <person name="Zhao L.-H."/>
            <person name="Wang Z.-J."/>
        </authorList>
    </citation>
    <scope>NUCLEOTIDE SEQUENCE</scope>
    <source>
        <strain evidence="3">29W222</strain>
    </source>
</reference>
<dbReference type="Gene3D" id="2.60.120.650">
    <property type="entry name" value="Cupin"/>
    <property type="match status" value="1"/>
</dbReference>
<dbReference type="Proteomes" id="UP000614216">
    <property type="component" value="Unassembled WGS sequence"/>
</dbReference>
<gene>
    <name evidence="3" type="ORF">JMN32_25090</name>
</gene>
<dbReference type="InterPro" id="IPR003347">
    <property type="entry name" value="JmjC_dom"/>
</dbReference>
<dbReference type="EMBL" id="JAEUGD010000067">
    <property type="protein sequence ID" value="MBL6449611.1"/>
    <property type="molecule type" value="Genomic_DNA"/>
</dbReference>
<accession>A0A937KDZ1</accession>
<feature type="domain" description="JmjC" evidence="2">
    <location>
        <begin position="130"/>
        <end position="273"/>
    </location>
</feature>
<dbReference type="SUPFAM" id="SSF51197">
    <property type="entry name" value="Clavaminate synthase-like"/>
    <property type="match status" value="1"/>
</dbReference>
<keyword evidence="1" id="KW-0472">Membrane</keyword>
<dbReference type="PANTHER" id="PTHR12461:SF105">
    <property type="entry name" value="HYPOXIA-INDUCIBLE FACTOR 1-ALPHA INHIBITOR"/>
    <property type="match status" value="1"/>
</dbReference>
<evidence type="ECO:0000256" key="1">
    <source>
        <dbReference type="SAM" id="Phobius"/>
    </source>
</evidence>
<protein>
    <submittedName>
        <fullName evidence="3">Cupin-like domain-containing protein</fullName>
    </submittedName>
</protein>
<evidence type="ECO:0000259" key="2">
    <source>
        <dbReference type="PROSITE" id="PS51184"/>
    </source>
</evidence>
<evidence type="ECO:0000313" key="4">
    <source>
        <dbReference type="Proteomes" id="UP000614216"/>
    </source>
</evidence>
<keyword evidence="1" id="KW-0812">Transmembrane</keyword>
<dbReference type="InterPro" id="IPR041667">
    <property type="entry name" value="Cupin_8"/>
</dbReference>
<organism evidence="3 4">
    <name type="scientific">Fulvivirga marina</name>
    <dbReference type="NCBI Taxonomy" id="2494733"/>
    <lineage>
        <taxon>Bacteria</taxon>
        <taxon>Pseudomonadati</taxon>
        <taxon>Bacteroidota</taxon>
        <taxon>Cytophagia</taxon>
        <taxon>Cytophagales</taxon>
        <taxon>Fulvivirgaceae</taxon>
        <taxon>Fulvivirga</taxon>
    </lineage>
</organism>
<comment type="caution">
    <text evidence="3">The sequence shown here is derived from an EMBL/GenBank/DDBJ whole genome shotgun (WGS) entry which is preliminary data.</text>
</comment>
<name>A0A937KDZ1_9BACT</name>
<dbReference type="PROSITE" id="PS51184">
    <property type="entry name" value="JMJC"/>
    <property type="match status" value="1"/>
</dbReference>
<keyword evidence="4" id="KW-1185">Reference proteome</keyword>
<dbReference type="PANTHER" id="PTHR12461">
    <property type="entry name" value="HYPOXIA-INDUCIBLE FACTOR 1 ALPHA INHIBITOR-RELATED"/>
    <property type="match status" value="1"/>
</dbReference>
<feature type="transmembrane region" description="Helical" evidence="1">
    <location>
        <begin position="285"/>
        <end position="303"/>
    </location>
</feature>
<proteinExistence type="predicted"/>
<dbReference type="RefSeq" id="WP_202859159.1">
    <property type="nucleotide sequence ID" value="NZ_JAEUGD010000067.1"/>
</dbReference>